<name>A0AA49J9H7_9BACT</name>
<evidence type="ECO:0000313" key="1">
    <source>
        <dbReference type="EMBL" id="WKK76584.1"/>
    </source>
</evidence>
<proteinExistence type="predicted"/>
<dbReference type="EMBL" id="CP129971">
    <property type="protein sequence ID" value="WKK76584.1"/>
    <property type="molecule type" value="Genomic_DNA"/>
</dbReference>
<sequence>MDLDLSFQLVEIKDINFSSRKRMFELMFSCYNKITEDTFNTDLNKKQYVGLIKDQDNMVQGFTTFAINPNSTNVSNYNVLFSGDTIIAPEYWGTQVMKYGWCKAVGSIIASDTTKPWYWYLLSKGHRTYMFLPLFFKDFFPSIEPSESESQLKKIASEISFKLYGDCWKEEEGVIRFKESQGELKQELIQASYQKKGSKFVQFFLKKNPAFYKGEELVCIARLHPDNFLRSAKDLVLDGMNQPLQLNI</sequence>
<evidence type="ECO:0000313" key="2">
    <source>
        <dbReference type="Proteomes" id="UP001230496"/>
    </source>
</evidence>
<accession>A0AA49J9H7</accession>
<gene>
    <name evidence="1" type="ORF">QYS49_04565</name>
</gene>
<dbReference type="RefSeq" id="WP_308350287.1">
    <property type="nucleotide sequence ID" value="NZ_CP129971.1"/>
</dbReference>
<protein>
    <submittedName>
        <fullName evidence="1">Uncharacterized protein</fullName>
    </submittedName>
</protein>
<reference evidence="1 2" key="1">
    <citation type="submission" date="2023-08" db="EMBL/GenBank/DDBJ databases">
        <title>Comparative genomics and taxonomic characterization of three novel marine species of genus Marivirga.</title>
        <authorList>
            <person name="Muhammad N."/>
            <person name="Kim S.-G."/>
        </authorList>
    </citation>
    <scope>NUCLEOTIDE SEQUENCE [LARGE SCALE GENOMIC DNA]</scope>
    <source>
        <strain evidence="1 2">BDSF4-3</strain>
    </source>
</reference>
<keyword evidence="2" id="KW-1185">Reference proteome</keyword>
<dbReference type="Proteomes" id="UP001230496">
    <property type="component" value="Chromosome"/>
</dbReference>
<dbReference type="AlphaFoldDB" id="A0AA49J9H7"/>
<organism evidence="1 2">
    <name type="scientific">Marivirga salinarum</name>
    <dbReference type="NCBI Taxonomy" id="3059078"/>
    <lineage>
        <taxon>Bacteria</taxon>
        <taxon>Pseudomonadati</taxon>
        <taxon>Bacteroidota</taxon>
        <taxon>Cytophagia</taxon>
        <taxon>Cytophagales</taxon>
        <taxon>Marivirgaceae</taxon>
        <taxon>Marivirga</taxon>
    </lineage>
</organism>
<dbReference type="KEGG" id="msaa:QYS49_04565"/>